<dbReference type="InterPro" id="IPR045851">
    <property type="entry name" value="AMP-bd_C_sf"/>
</dbReference>
<dbReference type="EMBL" id="UOEK01000105">
    <property type="protein sequence ID" value="VAV96799.1"/>
    <property type="molecule type" value="Genomic_DNA"/>
</dbReference>
<feature type="non-terminal residue" evidence="2">
    <location>
        <position position="1"/>
    </location>
</feature>
<dbReference type="AlphaFoldDB" id="A0A3B0RXR2"/>
<dbReference type="InterPro" id="IPR028154">
    <property type="entry name" value="AMP-dep_Lig_C"/>
</dbReference>
<organism evidence="2">
    <name type="scientific">hydrothermal vent metagenome</name>
    <dbReference type="NCBI Taxonomy" id="652676"/>
    <lineage>
        <taxon>unclassified sequences</taxon>
        <taxon>metagenomes</taxon>
        <taxon>ecological metagenomes</taxon>
    </lineage>
</organism>
<evidence type="ECO:0000259" key="1">
    <source>
        <dbReference type="Pfam" id="PF14535"/>
    </source>
</evidence>
<keyword evidence="2" id="KW-0436">Ligase</keyword>
<evidence type="ECO:0000313" key="2">
    <source>
        <dbReference type="EMBL" id="VAV96799.1"/>
    </source>
</evidence>
<name>A0A3B0RXR2_9ZZZZ</name>
<dbReference type="Gene3D" id="3.30.300.30">
    <property type="match status" value="1"/>
</dbReference>
<sequence>DNNLDVVKVLVEITTEARDLCEDSRTQIAQRLRHHIKSLVGVSTIIDVGDVGAIPRSQGKAQRVIDRRG</sequence>
<dbReference type="GO" id="GO:0016874">
    <property type="term" value="F:ligase activity"/>
    <property type="evidence" value="ECO:0007669"/>
    <property type="project" value="UniProtKB-KW"/>
</dbReference>
<reference evidence="2" key="1">
    <citation type="submission" date="2018-06" db="EMBL/GenBank/DDBJ databases">
        <authorList>
            <person name="Zhirakovskaya E."/>
        </authorList>
    </citation>
    <scope>NUCLEOTIDE SEQUENCE</scope>
</reference>
<gene>
    <name evidence="2" type="ORF">MNBD_ACTINO02-3039</name>
</gene>
<feature type="domain" description="AMP-dependent ligase C-terminal" evidence="1">
    <location>
        <begin position="2"/>
        <end position="68"/>
    </location>
</feature>
<accession>A0A3B0RXR2</accession>
<dbReference type="Pfam" id="PF14535">
    <property type="entry name" value="AMP-binding_C_2"/>
    <property type="match status" value="1"/>
</dbReference>
<protein>
    <submittedName>
        <fullName evidence="2">Coenzyme A ligase</fullName>
    </submittedName>
</protein>
<proteinExistence type="predicted"/>